<evidence type="ECO:0000256" key="5">
    <source>
        <dbReference type="ARBA" id="ARBA00023136"/>
    </source>
</evidence>
<dbReference type="InterPro" id="IPR001851">
    <property type="entry name" value="ABC_transp_permease"/>
</dbReference>
<evidence type="ECO:0000256" key="2">
    <source>
        <dbReference type="ARBA" id="ARBA00022475"/>
    </source>
</evidence>
<dbReference type="Proteomes" id="UP001519289">
    <property type="component" value="Unassembled WGS sequence"/>
</dbReference>
<feature type="transmembrane region" description="Helical" evidence="6">
    <location>
        <begin position="67"/>
        <end position="85"/>
    </location>
</feature>
<sequence>MLLRRAKEGGWLGAAAPAAVILVLALLPFMPVVGENRYLLSLLIGAFVFAVFAMSFDVLLGYTGIVSFGHALFFGTGTYTAILLAKYAGAGFWTALTAAPLVAALLALAVGSLSLRVKGVYFAMVSMAFAEFFRVVAEKASPITGGSDGLAVQVAPDWAYGPRNRVELYFLTLALAVVTYLVLRRVLASPFGRTLVAIRENEQRAAAVGYNVFAFKLGALVLAGVVASLAGVMYAATENFVVPSVLGVDTTIQVLLMSIIGGVGTLGGPALGAGIIRLAGTLLSSYTERWRLALGVLYALLVLFLPGGLAGLARAFGRRRAARRSAAGEGGVVAGGTARAS</sequence>
<dbReference type="PANTHER" id="PTHR30482:SF17">
    <property type="entry name" value="ABC TRANSPORTER ATP-BINDING PROTEIN"/>
    <property type="match status" value="1"/>
</dbReference>
<comment type="caution">
    <text evidence="7">The sequence shown here is derived from an EMBL/GenBank/DDBJ whole genome shotgun (WGS) entry which is preliminary data.</text>
</comment>
<evidence type="ECO:0000313" key="8">
    <source>
        <dbReference type="Proteomes" id="UP001519289"/>
    </source>
</evidence>
<feature type="transmembrane region" description="Helical" evidence="6">
    <location>
        <begin position="91"/>
        <end position="113"/>
    </location>
</feature>
<keyword evidence="8" id="KW-1185">Reference proteome</keyword>
<keyword evidence="5 6" id="KW-0472">Membrane</keyword>
<dbReference type="Pfam" id="PF02653">
    <property type="entry name" value="BPD_transp_2"/>
    <property type="match status" value="1"/>
</dbReference>
<dbReference type="EMBL" id="JAGGLG010000025">
    <property type="protein sequence ID" value="MBP2019278.1"/>
    <property type="molecule type" value="Genomic_DNA"/>
</dbReference>
<evidence type="ECO:0000256" key="4">
    <source>
        <dbReference type="ARBA" id="ARBA00022989"/>
    </source>
</evidence>
<dbReference type="PANTHER" id="PTHR30482">
    <property type="entry name" value="HIGH-AFFINITY BRANCHED-CHAIN AMINO ACID TRANSPORT SYSTEM PERMEASE"/>
    <property type="match status" value="1"/>
</dbReference>
<dbReference type="RefSeq" id="WP_209467393.1">
    <property type="nucleotide sequence ID" value="NZ_JAGGLG010000025.1"/>
</dbReference>
<comment type="subcellular location">
    <subcellularLocation>
        <location evidence="1">Cell membrane</location>
        <topology evidence="1">Multi-pass membrane protein</topology>
    </subcellularLocation>
</comment>
<feature type="transmembrane region" description="Helical" evidence="6">
    <location>
        <begin position="12"/>
        <end position="32"/>
    </location>
</feature>
<dbReference type="InterPro" id="IPR043428">
    <property type="entry name" value="LivM-like"/>
</dbReference>
<name>A0ABS4JUT9_9FIRM</name>
<keyword evidence="2" id="KW-1003">Cell membrane</keyword>
<proteinExistence type="predicted"/>
<organism evidence="7 8">
    <name type="scientific">Symbiobacterium terraclitae</name>
    <dbReference type="NCBI Taxonomy" id="557451"/>
    <lineage>
        <taxon>Bacteria</taxon>
        <taxon>Bacillati</taxon>
        <taxon>Bacillota</taxon>
        <taxon>Clostridia</taxon>
        <taxon>Eubacteriales</taxon>
        <taxon>Symbiobacteriaceae</taxon>
        <taxon>Symbiobacterium</taxon>
    </lineage>
</organism>
<feature type="transmembrane region" description="Helical" evidence="6">
    <location>
        <begin position="208"/>
        <end position="234"/>
    </location>
</feature>
<feature type="transmembrane region" description="Helical" evidence="6">
    <location>
        <begin position="292"/>
        <end position="316"/>
    </location>
</feature>
<dbReference type="CDD" id="cd06581">
    <property type="entry name" value="TM_PBP1_LivM_like"/>
    <property type="match status" value="1"/>
</dbReference>
<feature type="transmembrane region" description="Helical" evidence="6">
    <location>
        <begin position="38"/>
        <end position="60"/>
    </location>
</feature>
<feature type="transmembrane region" description="Helical" evidence="6">
    <location>
        <begin position="254"/>
        <end position="280"/>
    </location>
</feature>
<keyword evidence="4 6" id="KW-1133">Transmembrane helix</keyword>
<keyword evidence="3 6" id="KW-0812">Transmembrane</keyword>
<evidence type="ECO:0000256" key="3">
    <source>
        <dbReference type="ARBA" id="ARBA00022692"/>
    </source>
</evidence>
<evidence type="ECO:0000256" key="1">
    <source>
        <dbReference type="ARBA" id="ARBA00004651"/>
    </source>
</evidence>
<accession>A0ABS4JUT9</accession>
<protein>
    <submittedName>
        <fullName evidence="7">Branched-chain amino acid transport system permease protein</fullName>
    </submittedName>
</protein>
<evidence type="ECO:0000256" key="6">
    <source>
        <dbReference type="SAM" id="Phobius"/>
    </source>
</evidence>
<feature type="transmembrane region" description="Helical" evidence="6">
    <location>
        <begin position="168"/>
        <end position="187"/>
    </location>
</feature>
<reference evidence="7 8" key="1">
    <citation type="submission" date="2021-03" db="EMBL/GenBank/DDBJ databases">
        <title>Genomic Encyclopedia of Type Strains, Phase IV (KMG-IV): sequencing the most valuable type-strain genomes for metagenomic binning, comparative biology and taxonomic classification.</title>
        <authorList>
            <person name="Goeker M."/>
        </authorList>
    </citation>
    <scope>NUCLEOTIDE SEQUENCE [LARGE SCALE GENOMIC DNA]</scope>
    <source>
        <strain evidence="7 8">DSM 27138</strain>
    </source>
</reference>
<evidence type="ECO:0000313" key="7">
    <source>
        <dbReference type="EMBL" id="MBP2019278.1"/>
    </source>
</evidence>
<gene>
    <name evidence="7" type="ORF">J2Z79_002705</name>
</gene>